<dbReference type="EMBL" id="QGGU01000007">
    <property type="protein sequence ID" value="PWK49969.1"/>
    <property type="molecule type" value="Genomic_DNA"/>
</dbReference>
<keyword evidence="5 13" id="KW-0812">Transmembrane</keyword>
<evidence type="ECO:0000256" key="13">
    <source>
        <dbReference type="HAMAP-Rule" id="MF_01959"/>
    </source>
</evidence>
<dbReference type="GO" id="GO:0017004">
    <property type="term" value="P:cytochrome complex assembly"/>
    <property type="evidence" value="ECO:0007669"/>
    <property type="project" value="UniProtKB-KW"/>
</dbReference>
<keyword evidence="7 13" id="KW-0201">Cytochrome c-type biogenesis</keyword>
<evidence type="ECO:0000256" key="6">
    <source>
        <dbReference type="ARBA" id="ARBA00022723"/>
    </source>
</evidence>
<evidence type="ECO:0000256" key="1">
    <source>
        <dbReference type="ARBA" id="ARBA00004533"/>
    </source>
</evidence>
<dbReference type="Gene3D" id="2.40.50.140">
    <property type="entry name" value="Nucleic acid-binding proteins"/>
    <property type="match status" value="1"/>
</dbReference>
<evidence type="ECO:0000256" key="4">
    <source>
        <dbReference type="ARBA" id="ARBA00022617"/>
    </source>
</evidence>
<accession>A0A316FN77</accession>
<evidence type="ECO:0000256" key="14">
    <source>
        <dbReference type="PIRSR" id="PIRSR604329-50"/>
    </source>
</evidence>
<feature type="binding site" description="covalent" evidence="13 14">
    <location>
        <position position="124"/>
    </location>
    <ligand>
        <name>heme</name>
        <dbReference type="ChEBI" id="CHEBI:30413"/>
    </ligand>
</feature>
<dbReference type="InterPro" id="IPR036127">
    <property type="entry name" value="CcmE-like_sf"/>
</dbReference>
<keyword evidence="16" id="KW-1185">Reference proteome</keyword>
<evidence type="ECO:0000256" key="12">
    <source>
        <dbReference type="ARBA" id="ARBA00056663"/>
    </source>
</evidence>
<evidence type="ECO:0000256" key="8">
    <source>
        <dbReference type="ARBA" id="ARBA00022968"/>
    </source>
</evidence>
<evidence type="ECO:0000256" key="3">
    <source>
        <dbReference type="ARBA" id="ARBA00022519"/>
    </source>
</evidence>
<dbReference type="InterPro" id="IPR012340">
    <property type="entry name" value="NA-bd_OB-fold"/>
</dbReference>
<evidence type="ECO:0000256" key="7">
    <source>
        <dbReference type="ARBA" id="ARBA00022748"/>
    </source>
</evidence>
<gene>
    <name evidence="13" type="primary">ccmE</name>
    <name evidence="13" type="synonym">cycJ</name>
    <name evidence="15" type="ORF">C8D97_107134</name>
</gene>
<dbReference type="GO" id="GO:0046872">
    <property type="term" value="F:metal ion binding"/>
    <property type="evidence" value="ECO:0007669"/>
    <property type="project" value="UniProtKB-KW"/>
</dbReference>
<keyword evidence="2 13" id="KW-1003">Cell membrane</keyword>
<organism evidence="15 16">
    <name type="scientific">Pleionea mediterranea</name>
    <dbReference type="NCBI Taxonomy" id="523701"/>
    <lineage>
        <taxon>Bacteria</taxon>
        <taxon>Pseudomonadati</taxon>
        <taxon>Pseudomonadota</taxon>
        <taxon>Gammaproteobacteria</taxon>
        <taxon>Oceanospirillales</taxon>
        <taxon>Pleioneaceae</taxon>
        <taxon>Pleionea</taxon>
    </lineage>
</organism>
<dbReference type="RefSeq" id="WP_109763751.1">
    <property type="nucleotide sequence ID" value="NZ_QGGU01000007.1"/>
</dbReference>
<comment type="similarity">
    <text evidence="13">Belongs to the CcmE/CycJ family.</text>
</comment>
<keyword evidence="11 13" id="KW-0472">Membrane</keyword>
<keyword evidence="10 13" id="KW-0408">Iron</keyword>
<dbReference type="Proteomes" id="UP000245790">
    <property type="component" value="Unassembled WGS sequence"/>
</dbReference>
<dbReference type="PANTHER" id="PTHR34128">
    <property type="entry name" value="CYTOCHROME C-TYPE BIOGENESIS PROTEIN CCME HOMOLOG, MITOCHONDRIAL"/>
    <property type="match status" value="1"/>
</dbReference>
<evidence type="ECO:0000256" key="9">
    <source>
        <dbReference type="ARBA" id="ARBA00022989"/>
    </source>
</evidence>
<dbReference type="HAMAP" id="MF_01959">
    <property type="entry name" value="CcmE"/>
    <property type="match status" value="1"/>
</dbReference>
<evidence type="ECO:0000313" key="15">
    <source>
        <dbReference type="EMBL" id="PWK49969.1"/>
    </source>
</evidence>
<dbReference type="FunFam" id="2.40.50.140:FF:000104">
    <property type="entry name" value="Cytochrome c-type biogenesis protein CcmE"/>
    <property type="match status" value="1"/>
</dbReference>
<protein>
    <recommendedName>
        <fullName evidence="13">Cytochrome c-type biogenesis protein CcmE</fullName>
    </recommendedName>
    <alternativeName>
        <fullName evidence="13">Cytochrome c maturation protein E</fullName>
    </alternativeName>
    <alternativeName>
        <fullName evidence="13">Heme chaperone CcmE</fullName>
    </alternativeName>
</protein>
<evidence type="ECO:0000256" key="5">
    <source>
        <dbReference type="ARBA" id="ARBA00022692"/>
    </source>
</evidence>
<keyword evidence="9 13" id="KW-1133">Transmembrane helix</keyword>
<dbReference type="PANTHER" id="PTHR34128:SF2">
    <property type="entry name" value="CYTOCHROME C-TYPE BIOGENESIS PROTEIN CCME HOMOLOG, MITOCHONDRIAL"/>
    <property type="match status" value="1"/>
</dbReference>
<keyword evidence="4 13" id="KW-0349">Heme</keyword>
<dbReference type="GO" id="GO:0020037">
    <property type="term" value="F:heme binding"/>
    <property type="evidence" value="ECO:0007669"/>
    <property type="project" value="InterPro"/>
</dbReference>
<sequence length="148" mass="16104">MKPQRKKRLFAILATLAGVSIAVALVLVALSENINLFYKPSDVEAGKAPQNKTIKVGGLVVPGTVKRGENLLQVSFTIRDNQSDLEVRFDDVLPDLFKEGQGIVATGKLTEQGHFQASSVLAKHDENYMPPEVARALKESGHPVKDIN</sequence>
<evidence type="ECO:0000256" key="11">
    <source>
        <dbReference type="ARBA" id="ARBA00023136"/>
    </source>
</evidence>
<dbReference type="GO" id="GO:0005886">
    <property type="term" value="C:plasma membrane"/>
    <property type="evidence" value="ECO:0007669"/>
    <property type="project" value="UniProtKB-SubCell"/>
</dbReference>
<dbReference type="GO" id="GO:0017003">
    <property type="term" value="P:protein-heme linkage"/>
    <property type="evidence" value="ECO:0007669"/>
    <property type="project" value="UniProtKB-UniRule"/>
</dbReference>
<dbReference type="NCBIfam" id="NF009731">
    <property type="entry name" value="PRK13254.1-5"/>
    <property type="match status" value="1"/>
</dbReference>
<dbReference type="AlphaFoldDB" id="A0A316FN77"/>
<dbReference type="NCBIfam" id="NF009727">
    <property type="entry name" value="PRK13254.1-1"/>
    <property type="match status" value="1"/>
</dbReference>
<dbReference type="SUPFAM" id="SSF82093">
    <property type="entry name" value="Heme chaperone CcmE"/>
    <property type="match status" value="1"/>
</dbReference>
<evidence type="ECO:0000313" key="16">
    <source>
        <dbReference type="Proteomes" id="UP000245790"/>
    </source>
</evidence>
<dbReference type="InterPro" id="IPR004329">
    <property type="entry name" value="CcmE"/>
</dbReference>
<keyword evidence="3" id="KW-0997">Cell inner membrane</keyword>
<proteinExistence type="inferred from homology"/>
<evidence type="ECO:0000256" key="2">
    <source>
        <dbReference type="ARBA" id="ARBA00022475"/>
    </source>
</evidence>
<dbReference type="NCBIfam" id="NF009729">
    <property type="entry name" value="PRK13254.1-3"/>
    <property type="match status" value="1"/>
</dbReference>
<comment type="subcellular location">
    <subcellularLocation>
        <location evidence="1">Cell inner membrane</location>
    </subcellularLocation>
    <subcellularLocation>
        <location evidence="13">Cell membrane</location>
        <topology evidence="13">Single-pass type II membrane protein</topology>
    </subcellularLocation>
</comment>
<reference evidence="15 16" key="1">
    <citation type="submission" date="2018-05" db="EMBL/GenBank/DDBJ databases">
        <title>Genomic Encyclopedia of Type Strains, Phase IV (KMG-IV): sequencing the most valuable type-strain genomes for metagenomic binning, comparative biology and taxonomic classification.</title>
        <authorList>
            <person name="Goeker M."/>
        </authorList>
    </citation>
    <scope>NUCLEOTIDE SEQUENCE [LARGE SCALE GENOMIC DNA]</scope>
    <source>
        <strain evidence="15 16">DSM 25350</strain>
    </source>
</reference>
<feature type="binding site" description="axial binding residue" evidence="13 14">
    <location>
        <position position="128"/>
    </location>
    <ligand>
        <name>heme</name>
        <dbReference type="ChEBI" id="CHEBI:30413"/>
    </ligand>
    <ligandPart>
        <name>Fe</name>
        <dbReference type="ChEBI" id="CHEBI:18248"/>
    </ligandPart>
</feature>
<dbReference type="Pfam" id="PF03100">
    <property type="entry name" value="CcmE"/>
    <property type="match status" value="1"/>
</dbReference>
<comment type="caution">
    <text evidence="15">The sequence shown here is derived from an EMBL/GenBank/DDBJ whole genome shotgun (WGS) entry which is preliminary data.</text>
</comment>
<name>A0A316FN77_9GAMM</name>
<keyword evidence="6 13" id="KW-0479">Metal-binding</keyword>
<dbReference type="OrthoDB" id="9793584at2"/>
<comment type="function">
    <text evidence="12 13">Heme chaperone required for the biogenesis of c-type cytochromes. Transiently binds heme delivered by CcmC and transfers the heme to apo-cytochromes in a process facilitated by CcmF and CcmH.</text>
</comment>
<feature type="topological domain" description="Cytoplasmic" evidence="13">
    <location>
        <begin position="1"/>
        <end position="8"/>
    </location>
</feature>
<evidence type="ECO:0000256" key="10">
    <source>
        <dbReference type="ARBA" id="ARBA00023004"/>
    </source>
</evidence>
<feature type="topological domain" description="Extracellular" evidence="13">
    <location>
        <begin position="30"/>
        <end position="148"/>
    </location>
</feature>
<keyword evidence="8 13" id="KW-0735">Signal-anchor</keyword>